<dbReference type="RefSeq" id="WP_375524713.1">
    <property type="nucleotide sequence ID" value="NZ_JBHILM010000007.1"/>
</dbReference>
<dbReference type="SUPFAM" id="SSF52172">
    <property type="entry name" value="CheY-like"/>
    <property type="match status" value="1"/>
</dbReference>
<evidence type="ECO:0000256" key="5">
    <source>
        <dbReference type="ARBA" id="ARBA00023163"/>
    </source>
</evidence>
<keyword evidence="2" id="KW-0902">Two-component regulatory system</keyword>
<name>A0ABV5B5F3_9BACL</name>
<evidence type="ECO:0000313" key="10">
    <source>
        <dbReference type="Proteomes" id="UP001580407"/>
    </source>
</evidence>
<dbReference type="InterPro" id="IPR016032">
    <property type="entry name" value="Sig_transdc_resp-reg_C-effctor"/>
</dbReference>
<gene>
    <name evidence="9" type="ORF">ACE3NQ_08350</name>
</gene>
<sequence length="367" mass="42098">MWKAVLIDDEEIALDVLEIILKDVGGVEVVGRFQFMADALGQCERLEPDLIFLDIEMPRMSGLEAAEQLKLRCPDAEIVFVTAHDQYAVDAFHTEAIGYLLKPVAKPKLLQTLSRYSNLQRKMRGWSDGDADSRARKIETNSAGSAPDTSKRQTLTLKMMGSMELYDPSGNLLKWRTKKTKELFAFLWHYRGSPVYKYTILERLWPDLSAKQAQQLLHTTLYYMRSLFKSLGYDEIVKYGDERYSIDTRVLHSDLEELLELMKMEATEKTVMQAVAYYSGDYLETEHYDWANSYRIELRSAVLSFLAGALGLLSNTSRITLLNKLIELDPFCEDYYDMLVSGLSQAGDQMGAAKIERLKRQIWSEEI</sequence>
<dbReference type="Gene3D" id="1.10.10.10">
    <property type="entry name" value="Winged helix-like DNA-binding domain superfamily/Winged helix DNA-binding domain"/>
    <property type="match status" value="1"/>
</dbReference>
<evidence type="ECO:0000256" key="1">
    <source>
        <dbReference type="ARBA" id="ARBA00022553"/>
    </source>
</evidence>
<feature type="modified residue" description="4-aspartylphosphate" evidence="6">
    <location>
        <position position="54"/>
    </location>
</feature>
<feature type="region of interest" description="Disordered" evidence="7">
    <location>
        <begin position="124"/>
        <end position="151"/>
    </location>
</feature>
<evidence type="ECO:0000256" key="3">
    <source>
        <dbReference type="ARBA" id="ARBA00023015"/>
    </source>
</evidence>
<feature type="compositionally biased region" description="Polar residues" evidence="7">
    <location>
        <begin position="140"/>
        <end position="151"/>
    </location>
</feature>
<evidence type="ECO:0000256" key="7">
    <source>
        <dbReference type="SAM" id="MobiDB-lite"/>
    </source>
</evidence>
<evidence type="ECO:0000259" key="8">
    <source>
        <dbReference type="PROSITE" id="PS50110"/>
    </source>
</evidence>
<dbReference type="PROSITE" id="PS50110">
    <property type="entry name" value="RESPONSE_REGULATORY"/>
    <property type="match status" value="1"/>
</dbReference>
<dbReference type="Proteomes" id="UP001580407">
    <property type="component" value="Unassembled WGS sequence"/>
</dbReference>
<feature type="compositionally biased region" description="Basic and acidic residues" evidence="7">
    <location>
        <begin position="125"/>
        <end position="139"/>
    </location>
</feature>
<evidence type="ECO:0000313" key="9">
    <source>
        <dbReference type="EMBL" id="MFB5680917.1"/>
    </source>
</evidence>
<dbReference type="PANTHER" id="PTHR48111">
    <property type="entry name" value="REGULATOR OF RPOS"/>
    <property type="match status" value="1"/>
</dbReference>
<evidence type="ECO:0000256" key="4">
    <source>
        <dbReference type="ARBA" id="ARBA00023125"/>
    </source>
</evidence>
<dbReference type="InterPro" id="IPR001789">
    <property type="entry name" value="Sig_transdc_resp-reg_receiver"/>
</dbReference>
<comment type="caution">
    <text evidence="9">The sequence shown here is derived from an EMBL/GenBank/DDBJ whole genome shotgun (WGS) entry which is preliminary data.</text>
</comment>
<dbReference type="SUPFAM" id="SSF46894">
    <property type="entry name" value="C-terminal effector domain of the bipartite response regulators"/>
    <property type="match status" value="1"/>
</dbReference>
<keyword evidence="10" id="KW-1185">Reference proteome</keyword>
<dbReference type="PANTHER" id="PTHR48111:SF69">
    <property type="entry name" value="RESPONSE REGULATOR RECEIVER"/>
    <property type="match status" value="1"/>
</dbReference>
<dbReference type="InterPro" id="IPR011006">
    <property type="entry name" value="CheY-like_superfamily"/>
</dbReference>
<keyword evidence="5" id="KW-0804">Transcription</keyword>
<protein>
    <submittedName>
        <fullName evidence="9">Response regulator</fullName>
    </submittedName>
</protein>
<dbReference type="EMBL" id="JBHILM010000007">
    <property type="protein sequence ID" value="MFB5680917.1"/>
    <property type="molecule type" value="Genomic_DNA"/>
</dbReference>
<accession>A0ABV5B5F3</accession>
<keyword evidence="3" id="KW-0805">Transcription regulation</keyword>
<reference evidence="9 10" key="1">
    <citation type="submission" date="2024-09" db="EMBL/GenBank/DDBJ databases">
        <authorList>
            <person name="Ruan L."/>
        </authorList>
    </citation>
    <scope>NUCLEOTIDE SEQUENCE [LARGE SCALE GENOMIC DNA]</scope>
    <source>
        <strain evidence="9 10">D33</strain>
    </source>
</reference>
<evidence type="ECO:0000256" key="6">
    <source>
        <dbReference type="PROSITE-ProRule" id="PRU00169"/>
    </source>
</evidence>
<evidence type="ECO:0000256" key="2">
    <source>
        <dbReference type="ARBA" id="ARBA00023012"/>
    </source>
</evidence>
<keyword evidence="4" id="KW-0238">DNA-binding</keyword>
<dbReference type="Pfam" id="PF00072">
    <property type="entry name" value="Response_reg"/>
    <property type="match status" value="1"/>
</dbReference>
<dbReference type="InterPro" id="IPR039420">
    <property type="entry name" value="WalR-like"/>
</dbReference>
<organism evidence="9 10">
    <name type="scientific">Paenibacillus terreus</name>
    <dbReference type="NCBI Taxonomy" id="1387834"/>
    <lineage>
        <taxon>Bacteria</taxon>
        <taxon>Bacillati</taxon>
        <taxon>Bacillota</taxon>
        <taxon>Bacilli</taxon>
        <taxon>Bacillales</taxon>
        <taxon>Paenibacillaceae</taxon>
        <taxon>Paenibacillus</taxon>
    </lineage>
</organism>
<dbReference type="SMART" id="SM00448">
    <property type="entry name" value="REC"/>
    <property type="match status" value="1"/>
</dbReference>
<keyword evidence="1 6" id="KW-0597">Phosphoprotein</keyword>
<dbReference type="InterPro" id="IPR036388">
    <property type="entry name" value="WH-like_DNA-bd_sf"/>
</dbReference>
<feature type="domain" description="Response regulatory" evidence="8">
    <location>
        <begin position="3"/>
        <end position="117"/>
    </location>
</feature>
<dbReference type="Gene3D" id="3.40.50.2300">
    <property type="match status" value="1"/>
</dbReference>
<proteinExistence type="predicted"/>